<dbReference type="SUPFAM" id="SSF53474">
    <property type="entry name" value="alpha/beta-Hydrolases"/>
    <property type="match status" value="1"/>
</dbReference>
<dbReference type="Pfam" id="PF26363">
    <property type="entry name" value="Phospholipase-like"/>
    <property type="match status" value="1"/>
</dbReference>
<dbReference type="EMBL" id="JACIUV010000001">
    <property type="protein sequence ID" value="MBB1115810.1"/>
    <property type="molecule type" value="Genomic_DNA"/>
</dbReference>
<proteinExistence type="predicted"/>
<evidence type="ECO:0000313" key="3">
    <source>
        <dbReference type="EMBL" id="MBB1115810.1"/>
    </source>
</evidence>
<reference evidence="3 4" key="1">
    <citation type="submission" date="2020-08" db="EMBL/GenBank/DDBJ databases">
        <title>Stenotrophomonas sp. W1S232.</title>
        <authorList>
            <person name="Deng Y."/>
        </authorList>
    </citation>
    <scope>NUCLEOTIDE SEQUENCE [LARGE SCALE GENOMIC DNA]</scope>
    <source>
        <strain evidence="3 4">W1S232</strain>
    </source>
</reference>
<evidence type="ECO:0000256" key="1">
    <source>
        <dbReference type="SAM" id="MobiDB-lite"/>
    </source>
</evidence>
<accession>A0A7W3UXR0</accession>
<protein>
    <recommendedName>
        <fullName evidence="2">X-Tfes XVIPCD domain-containing protein</fullName>
    </recommendedName>
</protein>
<organism evidence="3 4">
    <name type="scientific">Stenotrophomonas koreensis</name>
    <dbReference type="NCBI Taxonomy" id="266128"/>
    <lineage>
        <taxon>Bacteria</taxon>
        <taxon>Pseudomonadati</taxon>
        <taxon>Pseudomonadota</taxon>
        <taxon>Gammaproteobacteria</taxon>
        <taxon>Lysobacterales</taxon>
        <taxon>Lysobacteraceae</taxon>
        <taxon>Stenotrophomonas</taxon>
    </lineage>
</organism>
<evidence type="ECO:0000313" key="4">
    <source>
        <dbReference type="Proteomes" id="UP000550609"/>
    </source>
</evidence>
<sequence length="698" mass="73537">MQEQAGLVASLREQGLEPQAAELASLYAAQQKSLLCADVYEAAKGQGEPPHGWTRGSTDPEALRAAGFELSDSEIADLLRPEGSAFRAEIYLPDKAIHGPDAKPVVVFKGSAGEILDPAAPGGLRDTTAEDFGNNTLQGLGLRSDIYDRAMRLGARLMEVAPGRFEVAGHSLGGGLAAAAAAVTGVQATVFNPAGLHPNTALRFTQENGLPLHDAQALVSGYEVKHDILNTLQNAVERMPEDSRDEVEPVLRMLAGMASEPNARELLVKTLGQSMSEREVGMYLQAFDHLAGPEGQGALARLPGAVGQMQVLAAFQRNPVSQQLEAQPAGDSLSESVARAAPWLPALREGVSTAGKTVGIGLALGSYVSSANHAQANAVDVAREAVDAGFGFQRTILEEARDGMGWVFGRAASPGTAESVFVPGGVAWAAGPGLLEQARELSERVRNGVNDGLTAYADKLRSVGDRAEVALPLLSAGVPAATVAATSKVVDDNMHYSPAVAAYGLVSNGFQAKELYGAISLSAGRAEFAHSQKDSVVPSMEVMVHNTEQRAYAELAIARGREDGPLDNYRIDQPGHEGNGLFVMAQAGVHKLDQQCGVVSDVHSDQLAGVVAAQAYKDGLTRIERLSLSVDCSRVIAEDFAGPGIEYQKRSAVDVVQGRSTPLEHSTTAWEEQADRQQRGQALEQVQAAPVQAEGMSR</sequence>
<dbReference type="InterPro" id="IPR029058">
    <property type="entry name" value="AB_hydrolase_fold"/>
</dbReference>
<evidence type="ECO:0000259" key="2">
    <source>
        <dbReference type="Pfam" id="PF20410"/>
    </source>
</evidence>
<name>A0A7W3UXR0_9GAMM</name>
<feature type="domain" description="X-Tfes XVIPCD" evidence="2">
    <location>
        <begin position="572"/>
        <end position="671"/>
    </location>
</feature>
<dbReference type="AlphaFoldDB" id="A0A7W3UXR0"/>
<dbReference type="RefSeq" id="WP_182621209.1">
    <property type="nucleotide sequence ID" value="NZ_JACIUV010000001.1"/>
</dbReference>
<feature type="region of interest" description="Disordered" evidence="1">
    <location>
        <begin position="659"/>
        <end position="698"/>
    </location>
</feature>
<dbReference type="InterPro" id="IPR046519">
    <property type="entry name" value="X-Tfes_XVIPCD"/>
</dbReference>
<dbReference type="Proteomes" id="UP000550609">
    <property type="component" value="Unassembled WGS sequence"/>
</dbReference>
<comment type="caution">
    <text evidence="3">The sequence shown here is derived from an EMBL/GenBank/DDBJ whole genome shotgun (WGS) entry which is preliminary data.</text>
</comment>
<dbReference type="Pfam" id="PF20410">
    <property type="entry name" value="X-Tfes_XVIPCD"/>
    <property type="match status" value="1"/>
</dbReference>
<dbReference type="Gene3D" id="3.40.50.1820">
    <property type="entry name" value="alpha/beta hydrolase"/>
    <property type="match status" value="1"/>
</dbReference>
<gene>
    <name evidence="3" type="ORF">H4O09_01855</name>
</gene>
<feature type="compositionally biased region" description="Polar residues" evidence="1">
    <location>
        <begin position="659"/>
        <end position="670"/>
    </location>
</feature>